<dbReference type="PANTHER" id="PTHR44085:SF2">
    <property type="entry name" value="SEPIAPTERIN REDUCTASE"/>
    <property type="match status" value="1"/>
</dbReference>
<protein>
    <recommendedName>
        <fullName evidence="7">Sepiapterin reductase</fullName>
    </recommendedName>
</protein>
<keyword evidence="6" id="KW-1185">Reference proteome</keyword>
<dbReference type="OrthoDB" id="153074at2759"/>
<dbReference type="Proteomes" id="UP001149813">
    <property type="component" value="Unassembled WGS sequence"/>
</dbReference>
<dbReference type="InterPro" id="IPR051721">
    <property type="entry name" value="Biopterin_syn/organic_redct"/>
</dbReference>
<sequence length="275" mass="29409">MATSAPDTGAHIYIITGASGGLGRGIAQTLSKRATEQHPLSLVLVGRNSERLASTEAAVKGPHVQTHVVSGVDLSLAQDTASHIMDALASALEQTSGRSAPALVALINCAGTISDLSKSIGDYADQEILAYTQVNFVSYASLTTAFLKDIARYGAARICVVNISSLLAVEAFPNWGLYAAIKAARDQYLKVAAKEHSGCANVKFLNYAPGPLDNDMQADVRRQIKDPEQNKLYTDMHLQKKLVKVGDTSRVMCDLLDGWDFESGAHIDYFDVVPA</sequence>
<keyword evidence="2" id="KW-0963">Cytoplasm</keyword>
<reference evidence="5" key="1">
    <citation type="submission" date="2022-07" db="EMBL/GenBank/DDBJ databases">
        <title>Phylogenomic reconstructions and comparative analyses of Kickxellomycotina fungi.</title>
        <authorList>
            <person name="Reynolds N.K."/>
            <person name="Stajich J.E."/>
            <person name="Barry K."/>
            <person name="Grigoriev I.V."/>
            <person name="Crous P."/>
            <person name="Smith M.E."/>
        </authorList>
    </citation>
    <scope>NUCLEOTIDE SEQUENCE</scope>
    <source>
        <strain evidence="5">NBRC 32514</strain>
    </source>
</reference>
<accession>A0A9W7Y4Y6</accession>
<dbReference type="GO" id="GO:0004757">
    <property type="term" value="F:sepiapterin reductase (NADP+) activity"/>
    <property type="evidence" value="ECO:0007669"/>
    <property type="project" value="TreeGrafter"/>
</dbReference>
<dbReference type="InterPro" id="IPR002347">
    <property type="entry name" value="SDR_fam"/>
</dbReference>
<evidence type="ECO:0000256" key="1">
    <source>
        <dbReference type="ARBA" id="ARBA00004496"/>
    </source>
</evidence>
<dbReference type="InterPro" id="IPR036291">
    <property type="entry name" value="NAD(P)-bd_dom_sf"/>
</dbReference>
<organism evidence="5 6">
    <name type="scientific">Coemansia erecta</name>
    <dbReference type="NCBI Taxonomy" id="147472"/>
    <lineage>
        <taxon>Eukaryota</taxon>
        <taxon>Fungi</taxon>
        <taxon>Fungi incertae sedis</taxon>
        <taxon>Zoopagomycota</taxon>
        <taxon>Kickxellomycotina</taxon>
        <taxon>Kickxellomycetes</taxon>
        <taxon>Kickxellales</taxon>
        <taxon>Kickxellaceae</taxon>
        <taxon>Coemansia</taxon>
    </lineage>
</organism>
<evidence type="ECO:0000313" key="5">
    <source>
        <dbReference type="EMBL" id="KAJ1723932.1"/>
    </source>
</evidence>
<evidence type="ECO:0000313" key="6">
    <source>
        <dbReference type="Proteomes" id="UP001149813"/>
    </source>
</evidence>
<dbReference type="PRINTS" id="PR00081">
    <property type="entry name" value="GDHRDH"/>
</dbReference>
<keyword evidence="4" id="KW-0560">Oxidoreductase</keyword>
<proteinExistence type="predicted"/>
<comment type="subcellular location">
    <subcellularLocation>
        <location evidence="1">Cytoplasm</location>
    </subcellularLocation>
</comment>
<evidence type="ECO:0000256" key="3">
    <source>
        <dbReference type="ARBA" id="ARBA00022857"/>
    </source>
</evidence>
<dbReference type="Gene3D" id="3.40.50.720">
    <property type="entry name" value="NAD(P)-binding Rossmann-like Domain"/>
    <property type="match status" value="1"/>
</dbReference>
<dbReference type="SUPFAM" id="SSF51735">
    <property type="entry name" value="NAD(P)-binding Rossmann-fold domains"/>
    <property type="match status" value="1"/>
</dbReference>
<keyword evidence="3" id="KW-0521">NADP</keyword>
<dbReference type="GO" id="GO:0005737">
    <property type="term" value="C:cytoplasm"/>
    <property type="evidence" value="ECO:0007669"/>
    <property type="project" value="UniProtKB-SubCell"/>
</dbReference>
<dbReference type="EMBL" id="JANBOJ010000048">
    <property type="protein sequence ID" value="KAJ1723932.1"/>
    <property type="molecule type" value="Genomic_DNA"/>
</dbReference>
<gene>
    <name evidence="5" type="ORF">LPJ53_001787</name>
</gene>
<comment type="caution">
    <text evidence="5">The sequence shown here is derived from an EMBL/GenBank/DDBJ whole genome shotgun (WGS) entry which is preliminary data.</text>
</comment>
<evidence type="ECO:0000256" key="2">
    <source>
        <dbReference type="ARBA" id="ARBA00022490"/>
    </source>
</evidence>
<evidence type="ECO:0008006" key="7">
    <source>
        <dbReference type="Google" id="ProtNLM"/>
    </source>
</evidence>
<dbReference type="PANTHER" id="PTHR44085">
    <property type="entry name" value="SEPIAPTERIN REDUCTASE"/>
    <property type="match status" value="1"/>
</dbReference>
<dbReference type="AlphaFoldDB" id="A0A9W7Y4Y6"/>
<dbReference type="Pfam" id="PF00106">
    <property type="entry name" value="adh_short"/>
    <property type="match status" value="1"/>
</dbReference>
<evidence type="ECO:0000256" key="4">
    <source>
        <dbReference type="ARBA" id="ARBA00023002"/>
    </source>
</evidence>
<name>A0A9W7Y4Y6_9FUNG</name>
<dbReference type="GO" id="GO:0006729">
    <property type="term" value="P:tetrahydrobiopterin biosynthetic process"/>
    <property type="evidence" value="ECO:0007669"/>
    <property type="project" value="TreeGrafter"/>
</dbReference>